<keyword evidence="11" id="KW-1185">Reference proteome</keyword>
<comment type="similarity">
    <text evidence="5">Belongs to the CheB family.</text>
</comment>
<dbReference type="PROSITE" id="PS50122">
    <property type="entry name" value="CHEB"/>
    <property type="match status" value="1"/>
</dbReference>
<dbReference type="InterPro" id="IPR035909">
    <property type="entry name" value="CheB_C"/>
</dbReference>
<dbReference type="InterPro" id="IPR001789">
    <property type="entry name" value="Sig_transdc_resp-reg_receiver"/>
</dbReference>
<dbReference type="SUPFAM" id="SSF52738">
    <property type="entry name" value="Methylesterase CheB, C-terminal domain"/>
    <property type="match status" value="1"/>
</dbReference>
<dbReference type="PANTHER" id="PTHR42872">
    <property type="entry name" value="PROTEIN-GLUTAMATE METHYLESTERASE/PROTEIN-GLUTAMINE GLUTAMINASE"/>
    <property type="match status" value="1"/>
</dbReference>
<organism evidence="10 11">
    <name type="scientific">Acetobacter orientalis</name>
    <dbReference type="NCBI Taxonomy" id="146474"/>
    <lineage>
        <taxon>Bacteria</taxon>
        <taxon>Pseudomonadati</taxon>
        <taxon>Pseudomonadota</taxon>
        <taxon>Alphaproteobacteria</taxon>
        <taxon>Acetobacterales</taxon>
        <taxon>Acetobacteraceae</taxon>
        <taxon>Acetobacter</taxon>
    </lineage>
</organism>
<dbReference type="EMBL" id="BAMX01000017">
    <property type="protein sequence ID" value="GAN66223.1"/>
    <property type="molecule type" value="Genomic_DNA"/>
</dbReference>
<dbReference type="GO" id="GO:0050568">
    <property type="term" value="F:protein-glutamine glutaminase activity"/>
    <property type="evidence" value="ECO:0007669"/>
    <property type="project" value="UniProtKB-UniRule"/>
</dbReference>
<evidence type="ECO:0000256" key="7">
    <source>
        <dbReference type="PROSITE-ProRule" id="PRU00169"/>
    </source>
</evidence>
<dbReference type="InterPro" id="IPR000673">
    <property type="entry name" value="Sig_transdc_resp-reg_Me-estase"/>
</dbReference>
<dbReference type="Pfam" id="PF00072">
    <property type="entry name" value="Response_reg"/>
    <property type="match status" value="1"/>
</dbReference>
<evidence type="ECO:0000313" key="11">
    <source>
        <dbReference type="Proteomes" id="UP000032670"/>
    </source>
</evidence>
<keyword evidence="1 5" id="KW-0963">Cytoplasm</keyword>
<dbReference type="GO" id="GO:0006935">
    <property type="term" value="P:chemotaxis"/>
    <property type="evidence" value="ECO:0007669"/>
    <property type="project" value="UniProtKB-UniRule"/>
</dbReference>
<dbReference type="GO" id="GO:0000156">
    <property type="term" value="F:phosphorelay response regulator activity"/>
    <property type="evidence" value="ECO:0007669"/>
    <property type="project" value="InterPro"/>
</dbReference>
<dbReference type="HAMAP" id="MF_00099">
    <property type="entry name" value="CheB_chemtxs"/>
    <property type="match status" value="1"/>
</dbReference>
<dbReference type="STRING" id="1231341.Abor_017_079"/>
<evidence type="ECO:0000313" key="10">
    <source>
        <dbReference type="EMBL" id="GAN66223.1"/>
    </source>
</evidence>
<feature type="active site" evidence="5 6">
    <location>
        <position position="162"/>
    </location>
</feature>
<dbReference type="CDD" id="cd16432">
    <property type="entry name" value="CheB_Rec"/>
    <property type="match status" value="1"/>
</dbReference>
<comment type="domain">
    <text evidence="5">Contains a C-terminal catalytic domain, and an N-terminal region which modulates catalytic activity.</text>
</comment>
<dbReference type="SUPFAM" id="SSF52172">
    <property type="entry name" value="CheY-like"/>
    <property type="match status" value="1"/>
</dbReference>
<accession>A0A0D6NKU3</accession>
<name>A0A0D6NKU3_9PROT</name>
<dbReference type="Pfam" id="PF01339">
    <property type="entry name" value="CheB_methylest"/>
    <property type="match status" value="1"/>
</dbReference>
<dbReference type="InterPro" id="IPR011006">
    <property type="entry name" value="CheY-like_superfamily"/>
</dbReference>
<comment type="PTM">
    <text evidence="5">Phosphorylated by CheA. Phosphorylation of the N-terminal regulatory domain activates the methylesterase activity.</text>
</comment>
<evidence type="ECO:0000256" key="5">
    <source>
        <dbReference type="HAMAP-Rule" id="MF_00099"/>
    </source>
</evidence>
<comment type="caution">
    <text evidence="10">The sequence shown here is derived from an EMBL/GenBank/DDBJ whole genome shotgun (WGS) entry which is preliminary data.</text>
</comment>
<proteinExistence type="inferred from homology"/>
<dbReference type="InterPro" id="IPR008248">
    <property type="entry name" value="CheB-like"/>
</dbReference>
<feature type="domain" description="CheB-type methylesterase" evidence="9">
    <location>
        <begin position="144"/>
        <end position="343"/>
    </location>
</feature>
<dbReference type="GO" id="GO:0008984">
    <property type="term" value="F:protein-glutamate methylesterase activity"/>
    <property type="evidence" value="ECO:0007669"/>
    <property type="project" value="UniProtKB-UniRule"/>
</dbReference>
<dbReference type="EC" id="3.5.1.44" evidence="5"/>
<comment type="catalytic activity">
    <reaction evidence="4 5">
        <text>[protein]-L-glutamate 5-O-methyl ester + H2O = L-glutamyl-[protein] + methanol + H(+)</text>
        <dbReference type="Rhea" id="RHEA:23236"/>
        <dbReference type="Rhea" id="RHEA-COMP:10208"/>
        <dbReference type="Rhea" id="RHEA-COMP:10311"/>
        <dbReference type="ChEBI" id="CHEBI:15377"/>
        <dbReference type="ChEBI" id="CHEBI:15378"/>
        <dbReference type="ChEBI" id="CHEBI:17790"/>
        <dbReference type="ChEBI" id="CHEBI:29973"/>
        <dbReference type="ChEBI" id="CHEBI:82795"/>
        <dbReference type="EC" id="3.1.1.61"/>
    </reaction>
</comment>
<dbReference type="GO" id="GO:0005737">
    <property type="term" value="C:cytoplasm"/>
    <property type="evidence" value="ECO:0007669"/>
    <property type="project" value="UniProtKB-SubCell"/>
</dbReference>
<evidence type="ECO:0000256" key="4">
    <source>
        <dbReference type="ARBA" id="ARBA00048267"/>
    </source>
</evidence>
<keyword evidence="2 5" id="KW-0145">Chemotaxis</keyword>
<feature type="domain" description="Response regulatory" evidence="8">
    <location>
        <begin position="6"/>
        <end position="123"/>
    </location>
</feature>
<evidence type="ECO:0000256" key="2">
    <source>
        <dbReference type="ARBA" id="ARBA00022500"/>
    </source>
</evidence>
<dbReference type="NCBIfam" id="NF009206">
    <property type="entry name" value="PRK12555.1"/>
    <property type="match status" value="1"/>
</dbReference>
<reference evidence="10 11" key="1">
    <citation type="submission" date="2012-11" db="EMBL/GenBank/DDBJ databases">
        <title>Whole genome sequence of Acetobacter orientalis 21F-2.</title>
        <authorList>
            <person name="Azuma Y."/>
            <person name="Higashiura N."/>
            <person name="Hirakawa H."/>
            <person name="Matsushita K."/>
        </authorList>
    </citation>
    <scope>NUCLEOTIDE SEQUENCE [LARGE SCALE GENOMIC DNA]</scope>
    <source>
        <strain evidence="10 11">21F-2</strain>
    </source>
</reference>
<dbReference type="Proteomes" id="UP000032670">
    <property type="component" value="Unassembled WGS sequence"/>
</dbReference>
<comment type="subcellular location">
    <subcellularLocation>
        <location evidence="5">Cytoplasm</location>
    </subcellularLocation>
</comment>
<dbReference type="NCBIfam" id="NF001965">
    <property type="entry name" value="PRK00742.1"/>
    <property type="match status" value="1"/>
</dbReference>
<evidence type="ECO:0000259" key="8">
    <source>
        <dbReference type="PROSITE" id="PS50110"/>
    </source>
</evidence>
<dbReference type="CDD" id="cd17541">
    <property type="entry name" value="REC_CheB-like"/>
    <property type="match status" value="1"/>
</dbReference>
<feature type="modified residue" description="4-aspartylphosphate" evidence="5 7">
    <location>
        <position position="57"/>
    </location>
</feature>
<gene>
    <name evidence="5" type="primary">cheB</name>
    <name evidence="10" type="ORF">Abor_017_079</name>
</gene>
<comment type="function">
    <text evidence="5">Involved in chemotaxis. Part of a chemotaxis signal transduction system that modulates chemotaxis in response to various stimuli. Catalyzes the demethylation of specific methylglutamate residues introduced into the chemoreceptors (methyl-accepting chemotaxis proteins or MCP) by CheR. Also mediates the irreversible deamidation of specific glutamine residues to glutamic acid.</text>
</comment>
<comment type="catalytic activity">
    <reaction evidence="5">
        <text>L-glutaminyl-[protein] + H2O = L-glutamyl-[protein] + NH4(+)</text>
        <dbReference type="Rhea" id="RHEA:16441"/>
        <dbReference type="Rhea" id="RHEA-COMP:10207"/>
        <dbReference type="Rhea" id="RHEA-COMP:10208"/>
        <dbReference type="ChEBI" id="CHEBI:15377"/>
        <dbReference type="ChEBI" id="CHEBI:28938"/>
        <dbReference type="ChEBI" id="CHEBI:29973"/>
        <dbReference type="ChEBI" id="CHEBI:30011"/>
        <dbReference type="EC" id="3.5.1.44"/>
    </reaction>
</comment>
<dbReference type="Gene3D" id="3.40.50.2300">
    <property type="match status" value="1"/>
</dbReference>
<feature type="active site" evidence="5 6">
    <location>
        <position position="188"/>
    </location>
</feature>
<dbReference type="PANTHER" id="PTHR42872:SF6">
    <property type="entry name" value="PROTEIN-GLUTAMATE METHYLESTERASE_PROTEIN-GLUTAMINE GLUTAMINASE"/>
    <property type="match status" value="1"/>
</dbReference>
<dbReference type="PROSITE" id="PS50110">
    <property type="entry name" value="RESPONSE_REGULATORY"/>
    <property type="match status" value="1"/>
</dbReference>
<dbReference type="Gene3D" id="3.40.50.180">
    <property type="entry name" value="Methylesterase CheB, C-terminal domain"/>
    <property type="match status" value="1"/>
</dbReference>
<protein>
    <recommendedName>
        <fullName evidence="5">Protein-glutamate methylesterase/protein-glutamine glutaminase</fullName>
        <ecNumber evidence="5">3.1.1.61</ecNumber>
        <ecNumber evidence="5">3.5.1.44</ecNumber>
    </recommendedName>
</protein>
<feature type="active site" evidence="5 6">
    <location>
        <position position="286"/>
    </location>
</feature>
<evidence type="ECO:0000256" key="6">
    <source>
        <dbReference type="PROSITE-ProRule" id="PRU00050"/>
    </source>
</evidence>
<sequence length="343" mass="36113">MERPVKVLIVDDSRTMRALIRRTLEKEPGLVVCAEAANPIEARDLIIRDQPDVITLDVEMPCMNGLQFLDKIMRLRPIPVVMVSSLTTKGAETAIAALQMGAFDCFPKPECSFGGEAFAGLARLVKQAAQSRPSRAQAHCTAAPHPPSAWGNDFALVAIGASTGGVEAIEKVLSGFPAGGPPIVICQHMPKLFTASFAKRLDHTLSALSVAESENGERLAPGMVRIAAGGEQHTVVERYADGLRTRLVKAPPVNGHSPSVDVLFDSVAAQVGPNALGILLTGMGQDGAKGLLAMRQAGAMTIAQDHDSSVVYGMPRVAAEIGAACQIVPLNQISRAALSACKK</sequence>
<keyword evidence="5 7" id="KW-0597">Phosphoprotein</keyword>
<evidence type="ECO:0000256" key="1">
    <source>
        <dbReference type="ARBA" id="ARBA00022490"/>
    </source>
</evidence>
<dbReference type="RefSeq" id="WP_048841253.1">
    <property type="nucleotide sequence ID" value="NZ_BAMX01000017.1"/>
</dbReference>
<dbReference type="SMART" id="SM00448">
    <property type="entry name" value="REC"/>
    <property type="match status" value="1"/>
</dbReference>
<dbReference type="GeneID" id="76204369"/>
<dbReference type="PIRSF" id="PIRSF000876">
    <property type="entry name" value="RR_chemtxs_CheB"/>
    <property type="match status" value="1"/>
</dbReference>
<dbReference type="AlphaFoldDB" id="A0A0D6NKU3"/>
<accession>A0A6N3SWJ5</accession>
<keyword evidence="3 5" id="KW-0378">Hydrolase</keyword>
<dbReference type="EC" id="3.1.1.61" evidence="5"/>
<evidence type="ECO:0000256" key="3">
    <source>
        <dbReference type="ARBA" id="ARBA00022801"/>
    </source>
</evidence>
<evidence type="ECO:0000259" key="9">
    <source>
        <dbReference type="PROSITE" id="PS50122"/>
    </source>
</evidence>